<evidence type="ECO:0000256" key="14">
    <source>
        <dbReference type="ARBA" id="ARBA00047436"/>
    </source>
</evidence>
<dbReference type="AlphaFoldDB" id="A0A0W0V9H4"/>
<dbReference type="PRINTS" id="PR00988">
    <property type="entry name" value="URIDINKINASE"/>
</dbReference>
<keyword evidence="11 16" id="KW-0067">ATP-binding</keyword>
<protein>
    <recommendedName>
        <fullName evidence="6 16">Uridine kinase</fullName>
        <ecNumber evidence="5 16">2.7.1.48</ecNumber>
    </recommendedName>
    <alternativeName>
        <fullName evidence="12 16">Cytidine monophosphokinase</fullName>
    </alternativeName>
    <alternativeName>
        <fullName evidence="13 16">Uridine monophosphokinase</fullName>
    </alternativeName>
</protein>
<evidence type="ECO:0000256" key="17">
    <source>
        <dbReference type="RuleBase" id="RU003825"/>
    </source>
</evidence>
<dbReference type="GO" id="GO:0043771">
    <property type="term" value="F:cytidine kinase activity"/>
    <property type="evidence" value="ECO:0007669"/>
    <property type="project" value="RHEA"/>
</dbReference>
<evidence type="ECO:0000256" key="9">
    <source>
        <dbReference type="ARBA" id="ARBA00022741"/>
    </source>
</evidence>
<dbReference type="Gene3D" id="3.40.50.300">
    <property type="entry name" value="P-loop containing nucleotide triphosphate hydrolases"/>
    <property type="match status" value="1"/>
</dbReference>
<evidence type="ECO:0000313" key="19">
    <source>
        <dbReference type="EMBL" id="KTD16724.1"/>
    </source>
</evidence>
<comment type="similarity">
    <text evidence="4 16 17">Belongs to the uridine kinase family.</text>
</comment>
<dbReference type="InterPro" id="IPR026008">
    <property type="entry name" value="Uridine_kinase"/>
</dbReference>
<comment type="pathway">
    <text evidence="2 16 17">Pyrimidine metabolism; UMP biosynthesis via salvage pathway; UMP from uridine: step 1/1.</text>
</comment>
<comment type="catalytic activity">
    <reaction evidence="14 17">
        <text>cytidine + ATP = CMP + ADP + H(+)</text>
        <dbReference type="Rhea" id="RHEA:24674"/>
        <dbReference type="ChEBI" id="CHEBI:15378"/>
        <dbReference type="ChEBI" id="CHEBI:17562"/>
        <dbReference type="ChEBI" id="CHEBI:30616"/>
        <dbReference type="ChEBI" id="CHEBI:60377"/>
        <dbReference type="ChEBI" id="CHEBI:456216"/>
        <dbReference type="EC" id="2.7.1.48"/>
    </reaction>
</comment>
<proteinExistence type="inferred from homology"/>
<dbReference type="UniPathway" id="UPA00579">
    <property type="reaction ID" value="UER00640"/>
</dbReference>
<evidence type="ECO:0000256" key="5">
    <source>
        <dbReference type="ARBA" id="ARBA00012137"/>
    </source>
</evidence>
<evidence type="ECO:0000256" key="6">
    <source>
        <dbReference type="ARBA" id="ARBA00021478"/>
    </source>
</evidence>
<evidence type="ECO:0000256" key="8">
    <source>
        <dbReference type="ARBA" id="ARBA00022679"/>
    </source>
</evidence>
<evidence type="ECO:0000256" key="11">
    <source>
        <dbReference type="ARBA" id="ARBA00022840"/>
    </source>
</evidence>
<dbReference type="OrthoDB" id="9777642at2"/>
<dbReference type="GO" id="GO:0004849">
    <property type="term" value="F:uridine kinase activity"/>
    <property type="evidence" value="ECO:0007669"/>
    <property type="project" value="UniProtKB-UniRule"/>
</dbReference>
<comment type="catalytic activity">
    <reaction evidence="15 16 17">
        <text>uridine + ATP = UMP + ADP + H(+)</text>
        <dbReference type="Rhea" id="RHEA:16825"/>
        <dbReference type="ChEBI" id="CHEBI:15378"/>
        <dbReference type="ChEBI" id="CHEBI:16704"/>
        <dbReference type="ChEBI" id="CHEBI:30616"/>
        <dbReference type="ChEBI" id="CHEBI:57865"/>
        <dbReference type="ChEBI" id="CHEBI:456216"/>
        <dbReference type="EC" id="2.7.1.48"/>
    </reaction>
</comment>
<dbReference type="InterPro" id="IPR000764">
    <property type="entry name" value="Uridine_kinase-like"/>
</dbReference>
<dbReference type="EMBL" id="LNYJ01000011">
    <property type="protein sequence ID" value="KTD16724.1"/>
    <property type="molecule type" value="Genomic_DNA"/>
</dbReference>
<dbReference type="GO" id="GO:0005737">
    <property type="term" value="C:cytoplasm"/>
    <property type="evidence" value="ECO:0007669"/>
    <property type="project" value="UniProtKB-SubCell"/>
</dbReference>
<dbReference type="NCBIfam" id="NF004018">
    <property type="entry name" value="PRK05480.1"/>
    <property type="match status" value="1"/>
</dbReference>
<feature type="domain" description="Phosphoribulokinase/uridine kinase" evidence="18">
    <location>
        <begin position="7"/>
        <end position="192"/>
    </location>
</feature>
<gene>
    <name evidence="16" type="primary">udk</name>
    <name evidence="19" type="ORF">Ljor_1030</name>
</gene>
<dbReference type="NCBIfam" id="TIGR00235">
    <property type="entry name" value="udk"/>
    <property type="match status" value="1"/>
</dbReference>
<dbReference type="Proteomes" id="UP000055035">
    <property type="component" value="Unassembled WGS sequence"/>
</dbReference>
<dbReference type="PANTHER" id="PTHR10285">
    <property type="entry name" value="URIDINE KINASE"/>
    <property type="match status" value="1"/>
</dbReference>
<comment type="caution">
    <text evidence="19">The sequence shown here is derived from an EMBL/GenBank/DDBJ whole genome shotgun (WGS) entry which is preliminary data.</text>
</comment>
<keyword evidence="9 16" id="KW-0547">Nucleotide-binding</keyword>
<evidence type="ECO:0000256" key="3">
    <source>
        <dbReference type="ARBA" id="ARBA00004784"/>
    </source>
</evidence>
<dbReference type="PATRIC" id="fig|456.5.peg.1095"/>
<dbReference type="STRING" id="456.Ljor_1030"/>
<evidence type="ECO:0000256" key="2">
    <source>
        <dbReference type="ARBA" id="ARBA00004690"/>
    </source>
</evidence>
<evidence type="ECO:0000256" key="10">
    <source>
        <dbReference type="ARBA" id="ARBA00022777"/>
    </source>
</evidence>
<evidence type="ECO:0000256" key="13">
    <source>
        <dbReference type="ARBA" id="ARBA00031452"/>
    </source>
</evidence>
<dbReference type="GO" id="GO:0044206">
    <property type="term" value="P:UMP salvage"/>
    <property type="evidence" value="ECO:0007669"/>
    <property type="project" value="UniProtKB-UniRule"/>
</dbReference>
<dbReference type="UniPathway" id="UPA00574">
    <property type="reaction ID" value="UER00637"/>
</dbReference>
<organism evidence="19 20">
    <name type="scientific">Legionella jordanis</name>
    <dbReference type="NCBI Taxonomy" id="456"/>
    <lineage>
        <taxon>Bacteria</taxon>
        <taxon>Pseudomonadati</taxon>
        <taxon>Pseudomonadota</taxon>
        <taxon>Gammaproteobacteria</taxon>
        <taxon>Legionellales</taxon>
        <taxon>Legionellaceae</taxon>
        <taxon>Legionella</taxon>
    </lineage>
</organism>
<dbReference type="SUPFAM" id="SSF52540">
    <property type="entry name" value="P-loop containing nucleoside triphosphate hydrolases"/>
    <property type="match status" value="1"/>
</dbReference>
<name>A0A0W0V9H4_9GAMM</name>
<evidence type="ECO:0000256" key="16">
    <source>
        <dbReference type="HAMAP-Rule" id="MF_00551"/>
    </source>
</evidence>
<comment type="caution">
    <text evidence="16">Lacks conserved residue(s) required for the propagation of feature annotation.</text>
</comment>
<sequence length="220" mass="25145">MSKQAIIIGISGPSASGKSLLANTIVNELGSDQVVVISEDAYYKDNSHLPFTEREKINYDHPDAFDHALLCEHLRSLQQGSFVDIPIYSHSKHIRLPETRRVGRHAIIVLEGILLFSDKALREIMDIRIFMSTPLDVCLTRRLKRDVVERHRSFESVVHQYETTVRPMYLQFIEPSSRYADIIVPRGGENRIAIDMIQAKMRELLAIHQNSLNAEIIRGE</sequence>
<keyword evidence="7 16" id="KW-0963">Cytoplasm</keyword>
<keyword evidence="20" id="KW-1185">Reference proteome</keyword>
<dbReference type="InterPro" id="IPR027417">
    <property type="entry name" value="P-loop_NTPase"/>
</dbReference>
<evidence type="ECO:0000256" key="1">
    <source>
        <dbReference type="ARBA" id="ARBA00004496"/>
    </source>
</evidence>
<dbReference type="InterPro" id="IPR006083">
    <property type="entry name" value="PRK/URK"/>
</dbReference>
<reference evidence="19 20" key="1">
    <citation type="submission" date="2015-11" db="EMBL/GenBank/DDBJ databases">
        <title>Genomic analysis of 38 Legionella species identifies large and diverse effector repertoires.</title>
        <authorList>
            <person name="Burstein D."/>
            <person name="Amaro F."/>
            <person name="Zusman T."/>
            <person name="Lifshitz Z."/>
            <person name="Cohen O."/>
            <person name="Gilbert J.A."/>
            <person name="Pupko T."/>
            <person name="Shuman H.A."/>
            <person name="Segal G."/>
        </authorList>
    </citation>
    <scope>NUCLEOTIDE SEQUENCE [LARGE SCALE GENOMIC DNA]</scope>
    <source>
        <strain evidence="19 20">BL-540</strain>
    </source>
</reference>
<keyword evidence="10 16" id="KW-0418">Kinase</keyword>
<dbReference type="CDD" id="cd02023">
    <property type="entry name" value="UMPK"/>
    <property type="match status" value="1"/>
</dbReference>
<evidence type="ECO:0000256" key="4">
    <source>
        <dbReference type="ARBA" id="ARBA00005408"/>
    </source>
</evidence>
<dbReference type="EC" id="2.7.1.48" evidence="5 16"/>
<dbReference type="GO" id="GO:0005524">
    <property type="term" value="F:ATP binding"/>
    <property type="evidence" value="ECO:0007669"/>
    <property type="project" value="UniProtKB-UniRule"/>
</dbReference>
<evidence type="ECO:0000256" key="15">
    <source>
        <dbReference type="ARBA" id="ARBA00048909"/>
    </source>
</evidence>
<dbReference type="RefSeq" id="WP_058470556.1">
    <property type="nucleotide sequence ID" value="NZ_CAAAIC010000002.1"/>
</dbReference>
<evidence type="ECO:0000313" key="20">
    <source>
        <dbReference type="Proteomes" id="UP000055035"/>
    </source>
</evidence>
<comment type="subcellular location">
    <subcellularLocation>
        <location evidence="1 16 17">Cytoplasm</location>
    </subcellularLocation>
</comment>
<comment type="pathway">
    <text evidence="3 16 17">Pyrimidine metabolism; CTP biosynthesis via salvage pathway; CTP from cytidine: step 1/3.</text>
</comment>
<evidence type="ECO:0000256" key="12">
    <source>
        <dbReference type="ARBA" id="ARBA00030641"/>
    </source>
</evidence>
<dbReference type="Pfam" id="PF00485">
    <property type="entry name" value="PRK"/>
    <property type="match status" value="1"/>
</dbReference>
<dbReference type="HAMAP" id="MF_00551">
    <property type="entry name" value="Uridine_kinase"/>
    <property type="match status" value="1"/>
</dbReference>
<evidence type="ECO:0000256" key="7">
    <source>
        <dbReference type="ARBA" id="ARBA00022490"/>
    </source>
</evidence>
<evidence type="ECO:0000259" key="18">
    <source>
        <dbReference type="Pfam" id="PF00485"/>
    </source>
</evidence>
<dbReference type="GO" id="GO:0044211">
    <property type="term" value="P:CTP salvage"/>
    <property type="evidence" value="ECO:0007669"/>
    <property type="project" value="UniProtKB-UniRule"/>
</dbReference>
<accession>A0A0W0V9H4</accession>
<keyword evidence="8 16" id="KW-0808">Transferase</keyword>